<evidence type="ECO:0000313" key="3">
    <source>
        <dbReference type="EMBL" id="MBV0900660.1"/>
    </source>
</evidence>
<dbReference type="Proteomes" id="UP001166304">
    <property type="component" value="Unassembled WGS sequence"/>
</dbReference>
<feature type="domain" description="Ig-like" evidence="2">
    <location>
        <begin position="80"/>
        <end position="160"/>
    </location>
</feature>
<keyword evidence="4" id="KW-1185">Reference proteome</keyword>
<evidence type="ECO:0000259" key="2">
    <source>
        <dbReference type="Pfam" id="PF25942"/>
    </source>
</evidence>
<organism evidence="3 4">
    <name type="scientific">Haloarcula salina</name>
    <dbReference type="NCBI Taxonomy" id="1429914"/>
    <lineage>
        <taxon>Archaea</taxon>
        <taxon>Methanobacteriati</taxon>
        <taxon>Methanobacteriota</taxon>
        <taxon>Stenosarchaea group</taxon>
        <taxon>Halobacteria</taxon>
        <taxon>Halobacteriales</taxon>
        <taxon>Haloarculaceae</taxon>
        <taxon>Haloarcula</taxon>
    </lineage>
</organism>
<dbReference type="RefSeq" id="WP_162412051.1">
    <property type="nucleotide sequence ID" value="NZ_JAHQXE010000001.1"/>
</dbReference>
<comment type="caution">
    <text evidence="3">The sequence shown here is derived from an EMBL/GenBank/DDBJ whole genome shotgun (WGS) entry which is preliminary data.</text>
</comment>
<feature type="region of interest" description="Disordered" evidence="1">
    <location>
        <begin position="14"/>
        <end position="68"/>
    </location>
</feature>
<evidence type="ECO:0000256" key="1">
    <source>
        <dbReference type="SAM" id="MobiDB-lite"/>
    </source>
</evidence>
<gene>
    <name evidence="3" type="ORF">KTS37_02560</name>
</gene>
<reference evidence="3" key="1">
    <citation type="submission" date="2021-06" db="EMBL/GenBank/DDBJ databases">
        <title>New haloarchaea isolates fom saline soil.</title>
        <authorList>
            <person name="Duran-Viseras A."/>
            <person name="Sanchez-Porro C.S."/>
            <person name="Ventosa A."/>
        </authorList>
    </citation>
    <scope>NUCLEOTIDE SEQUENCE</scope>
    <source>
        <strain evidence="3">JCM 18369</strain>
    </source>
</reference>
<sequence length="163" mass="17144">MRRRQVLAALAALPAAGCVAPGSDRSTPSDSSSTAADRGSPTPHDQSSPPPADQPATTPPLTANPDDPILFVIHNTTDSERTVHLRVARGETAVLDETATLAPDASREYDSGIATTGEYSISVDVENGPSQRLDVHIGEFAVRSGSNHYVEVTPDGVDVSWEE</sequence>
<dbReference type="EMBL" id="JAHQXE010000001">
    <property type="protein sequence ID" value="MBV0900660.1"/>
    <property type="molecule type" value="Genomic_DNA"/>
</dbReference>
<feature type="compositionally biased region" description="Low complexity" evidence="1">
    <location>
        <begin position="14"/>
        <end position="38"/>
    </location>
</feature>
<dbReference type="AlphaFoldDB" id="A0AA41FY10"/>
<evidence type="ECO:0000313" key="4">
    <source>
        <dbReference type="Proteomes" id="UP001166304"/>
    </source>
</evidence>
<name>A0AA41FY10_9EURY</name>
<accession>A0AA41FY10</accession>
<dbReference type="Pfam" id="PF25942">
    <property type="entry name" value="Ig_halo"/>
    <property type="match status" value="1"/>
</dbReference>
<protein>
    <recommendedName>
        <fullName evidence="2">Ig-like domain-containing protein</fullName>
    </recommendedName>
</protein>
<dbReference type="InterPro" id="IPR058929">
    <property type="entry name" value="Ig_halo"/>
</dbReference>
<proteinExistence type="predicted"/>